<dbReference type="EMBL" id="CP022132">
    <property type="protein sequence ID" value="ASG68859.1"/>
    <property type="molecule type" value="Genomic_DNA"/>
</dbReference>
<keyword evidence="3" id="KW-1185">Reference proteome</keyword>
<reference evidence="2 3" key="1">
    <citation type="submission" date="2017-06" db="EMBL/GenBank/DDBJ databases">
        <title>Complete genome of Francisella halioticida.</title>
        <authorList>
            <person name="Sjodin A."/>
        </authorList>
    </citation>
    <scope>NUCLEOTIDE SEQUENCE [LARGE SCALE GENOMIC DNA]</scope>
    <source>
        <strain evidence="2 3">DSM 23729</strain>
    </source>
</reference>
<sequence>MAIHNSLKILNKGEIAELFDIPKIDAQDRELFFELTIEDEEYLSTQSELINKLDYILQIGYFRATRYFYKFKFADVIEDAQYIINRYYSRQAIPKRLVDKNKYYAAQHFIMKIYNYRRCDSEFQIELARQANRLSQRDLTPRFIFD</sequence>
<accession>A0ABN5AZC6</accession>
<dbReference type="RefSeq" id="WP_088773319.1">
    <property type="nucleotide sequence ID" value="NZ_CP022132.1"/>
</dbReference>
<feature type="domain" description="DUF4158" evidence="1">
    <location>
        <begin position="9"/>
        <end position="146"/>
    </location>
</feature>
<dbReference type="InterPro" id="IPR025296">
    <property type="entry name" value="DUF4158"/>
</dbReference>
<evidence type="ECO:0000313" key="2">
    <source>
        <dbReference type="EMBL" id="ASG68859.1"/>
    </source>
</evidence>
<dbReference type="Pfam" id="PF13700">
    <property type="entry name" value="DUF4158"/>
    <property type="match status" value="1"/>
</dbReference>
<proteinExistence type="predicted"/>
<name>A0ABN5AZC6_9GAMM</name>
<evidence type="ECO:0000313" key="3">
    <source>
        <dbReference type="Proteomes" id="UP000249910"/>
    </source>
</evidence>
<dbReference type="Proteomes" id="UP000249910">
    <property type="component" value="Chromosome"/>
</dbReference>
<evidence type="ECO:0000259" key="1">
    <source>
        <dbReference type="Pfam" id="PF13700"/>
    </source>
</evidence>
<gene>
    <name evidence="2" type="ORF">CDV26_11125</name>
</gene>
<organism evidence="2 3">
    <name type="scientific">Francisella halioticida</name>
    <dbReference type="NCBI Taxonomy" id="549298"/>
    <lineage>
        <taxon>Bacteria</taxon>
        <taxon>Pseudomonadati</taxon>
        <taxon>Pseudomonadota</taxon>
        <taxon>Gammaproteobacteria</taxon>
        <taxon>Thiotrichales</taxon>
        <taxon>Francisellaceae</taxon>
        <taxon>Francisella</taxon>
    </lineage>
</organism>
<protein>
    <recommendedName>
        <fullName evidence="1">DUF4158 domain-containing protein</fullName>
    </recommendedName>
</protein>